<dbReference type="GO" id="GO:0005524">
    <property type="term" value="F:ATP binding"/>
    <property type="evidence" value="ECO:0007669"/>
    <property type="project" value="UniProtKB-KW"/>
</dbReference>
<keyword evidence="2 6" id="KW-0418">Kinase</keyword>
<comment type="cofactor">
    <cofactor evidence="6">
        <name>a divalent metal cation</name>
        <dbReference type="ChEBI" id="CHEBI:60240"/>
    </cofactor>
</comment>
<dbReference type="Gene3D" id="3.40.50.10330">
    <property type="entry name" value="Probable inorganic polyphosphate/atp-NAD kinase, domain 1"/>
    <property type="match status" value="1"/>
</dbReference>
<dbReference type="HAMAP" id="MF_00361">
    <property type="entry name" value="NAD_kinase"/>
    <property type="match status" value="1"/>
</dbReference>
<feature type="binding site" evidence="6">
    <location>
        <position position="178"/>
    </location>
    <ligand>
        <name>NAD(+)</name>
        <dbReference type="ChEBI" id="CHEBI:57540"/>
    </ligand>
</feature>
<keyword evidence="3 6" id="KW-0521">NADP</keyword>
<dbReference type="Pfam" id="PF20143">
    <property type="entry name" value="NAD_kinase_C"/>
    <property type="match status" value="1"/>
</dbReference>
<dbReference type="NCBIfam" id="NF002561">
    <property type="entry name" value="PRK02155.1"/>
    <property type="match status" value="1"/>
</dbReference>
<gene>
    <name evidence="6" type="primary">nadK</name>
    <name evidence="7" type="ORF">FNU76_23620</name>
</gene>
<comment type="subcellular location">
    <subcellularLocation>
        <location evidence="6">Cytoplasm</location>
    </subcellularLocation>
</comment>
<comment type="catalytic activity">
    <reaction evidence="5 6">
        <text>NAD(+) + ATP = ADP + NADP(+) + H(+)</text>
        <dbReference type="Rhea" id="RHEA:18629"/>
        <dbReference type="ChEBI" id="CHEBI:15378"/>
        <dbReference type="ChEBI" id="CHEBI:30616"/>
        <dbReference type="ChEBI" id="CHEBI:57540"/>
        <dbReference type="ChEBI" id="CHEBI:58349"/>
        <dbReference type="ChEBI" id="CHEBI:456216"/>
        <dbReference type="EC" id="2.7.1.23"/>
    </reaction>
</comment>
<evidence type="ECO:0000313" key="7">
    <source>
        <dbReference type="EMBL" id="QDQ29098.1"/>
    </source>
</evidence>
<sequence length="292" mass="32141">MSTLFKKIALVARRNSPNIGGPLRRLAEVLHQQGCAGIILDADTAAEHPLADAQVVPPDQIGKVADLVIVLGGDGTMLSIARLVAPYRIPLVGINQGRLGFMTDVGVDDIESIIPRMLDGDFVPEERMLLAAKVIRDEREVHGALAFNDVVFSRGSLGSMIEFEIFIDDQFVYSQRSDGLIVSTPTGSTAYALASGGPILHPTVPAIALVPICPQTMTARPIAVNDASTVEFMLTRGSEVKVHFDGQSHFDLREMDRVTIKRYRNSLRILHPVGYNYYDMLRHKLHWGERLF</sequence>
<dbReference type="Proteomes" id="UP000317550">
    <property type="component" value="Chromosome"/>
</dbReference>
<comment type="similarity">
    <text evidence="6">Belongs to the NAD kinase family.</text>
</comment>
<keyword evidence="6" id="KW-0547">Nucleotide-binding</keyword>
<keyword evidence="8" id="KW-1185">Reference proteome</keyword>
<dbReference type="KEGG" id="cari:FNU76_23620"/>
<dbReference type="RefSeq" id="WP_144280478.1">
    <property type="nucleotide sequence ID" value="NZ_CP041730.1"/>
</dbReference>
<dbReference type="AlphaFoldDB" id="A0A516SM40"/>
<feature type="active site" description="Proton acceptor" evidence="6">
    <location>
        <position position="74"/>
    </location>
</feature>
<comment type="caution">
    <text evidence="6">Lacks conserved residue(s) required for the propagation of feature annotation.</text>
</comment>
<evidence type="ECO:0000256" key="4">
    <source>
        <dbReference type="ARBA" id="ARBA00023027"/>
    </source>
</evidence>
<dbReference type="PANTHER" id="PTHR20275:SF0">
    <property type="entry name" value="NAD KINASE"/>
    <property type="match status" value="1"/>
</dbReference>
<reference evidence="8" key="1">
    <citation type="submission" date="2019-07" db="EMBL/GenBank/DDBJ databases">
        <title>Chitinimonas sp. nov., isolated from Ny-Alesund, arctica soil.</title>
        <authorList>
            <person name="Xu Q."/>
            <person name="Peng F."/>
        </authorList>
    </citation>
    <scope>NUCLEOTIDE SEQUENCE [LARGE SCALE GENOMIC DNA]</scope>
    <source>
        <strain evidence="8">R3-44</strain>
    </source>
</reference>
<evidence type="ECO:0000256" key="2">
    <source>
        <dbReference type="ARBA" id="ARBA00022777"/>
    </source>
</evidence>
<dbReference type="GO" id="GO:0006741">
    <property type="term" value="P:NADP+ biosynthetic process"/>
    <property type="evidence" value="ECO:0007669"/>
    <property type="project" value="UniProtKB-UniRule"/>
</dbReference>
<evidence type="ECO:0000256" key="5">
    <source>
        <dbReference type="ARBA" id="ARBA00047925"/>
    </source>
</evidence>
<name>A0A516SM40_9NEIS</name>
<dbReference type="GO" id="GO:0003951">
    <property type="term" value="F:NAD+ kinase activity"/>
    <property type="evidence" value="ECO:0007669"/>
    <property type="project" value="UniProtKB-UniRule"/>
</dbReference>
<keyword evidence="6" id="KW-0067">ATP-binding</keyword>
<keyword evidence="4 6" id="KW-0520">NAD</keyword>
<keyword evidence="6" id="KW-0963">Cytoplasm</keyword>
<protein>
    <recommendedName>
        <fullName evidence="6">NAD kinase</fullName>
        <ecNumber evidence="6">2.7.1.23</ecNumber>
    </recommendedName>
    <alternativeName>
        <fullName evidence="6">ATP-dependent NAD kinase</fullName>
    </alternativeName>
</protein>
<dbReference type="PANTHER" id="PTHR20275">
    <property type="entry name" value="NAD KINASE"/>
    <property type="match status" value="1"/>
</dbReference>
<dbReference type="InterPro" id="IPR017438">
    <property type="entry name" value="ATP-NAD_kinase_N"/>
</dbReference>
<dbReference type="EC" id="2.7.1.23" evidence="6"/>
<feature type="binding site" evidence="6">
    <location>
        <begin position="148"/>
        <end position="149"/>
    </location>
    <ligand>
        <name>NAD(+)</name>
        <dbReference type="ChEBI" id="CHEBI:57540"/>
    </ligand>
</feature>
<dbReference type="EMBL" id="CP041730">
    <property type="protein sequence ID" value="QDQ29098.1"/>
    <property type="molecule type" value="Genomic_DNA"/>
</dbReference>
<feature type="binding site" evidence="6">
    <location>
        <begin position="74"/>
        <end position="75"/>
    </location>
    <ligand>
        <name>NAD(+)</name>
        <dbReference type="ChEBI" id="CHEBI:57540"/>
    </ligand>
</feature>
<feature type="binding site" evidence="6">
    <location>
        <position position="247"/>
    </location>
    <ligand>
        <name>NAD(+)</name>
        <dbReference type="ChEBI" id="CHEBI:57540"/>
    </ligand>
</feature>
<dbReference type="InterPro" id="IPR002504">
    <property type="entry name" value="NADK"/>
</dbReference>
<proteinExistence type="inferred from homology"/>
<evidence type="ECO:0000256" key="6">
    <source>
        <dbReference type="HAMAP-Rule" id="MF_00361"/>
    </source>
</evidence>
<comment type="function">
    <text evidence="6">Involved in the regulation of the intracellular balance of NAD and NADP, and is a key enzyme in the biosynthesis of NADP. Catalyzes specifically the phosphorylation on 2'-hydroxyl of the adenosine moiety of NAD to yield NADP.</text>
</comment>
<dbReference type="OrthoDB" id="9774737at2"/>
<accession>A0A516SM40</accession>
<dbReference type="GO" id="GO:0051287">
    <property type="term" value="F:NAD binding"/>
    <property type="evidence" value="ECO:0007669"/>
    <property type="project" value="UniProtKB-ARBA"/>
</dbReference>
<dbReference type="Pfam" id="PF01513">
    <property type="entry name" value="NAD_kinase"/>
    <property type="match status" value="1"/>
</dbReference>
<feature type="binding site" evidence="6">
    <location>
        <position position="176"/>
    </location>
    <ligand>
        <name>NAD(+)</name>
        <dbReference type="ChEBI" id="CHEBI:57540"/>
    </ligand>
</feature>
<evidence type="ECO:0000313" key="8">
    <source>
        <dbReference type="Proteomes" id="UP000317550"/>
    </source>
</evidence>
<evidence type="ECO:0000256" key="3">
    <source>
        <dbReference type="ARBA" id="ARBA00022857"/>
    </source>
</evidence>
<dbReference type="GO" id="GO:0019674">
    <property type="term" value="P:NAD+ metabolic process"/>
    <property type="evidence" value="ECO:0007669"/>
    <property type="project" value="InterPro"/>
</dbReference>
<dbReference type="InterPro" id="IPR016064">
    <property type="entry name" value="NAD/diacylglycerol_kinase_sf"/>
</dbReference>
<dbReference type="SUPFAM" id="SSF111331">
    <property type="entry name" value="NAD kinase/diacylglycerol kinase-like"/>
    <property type="match status" value="1"/>
</dbReference>
<dbReference type="Gene3D" id="2.60.200.30">
    <property type="entry name" value="Probable inorganic polyphosphate/atp-NAD kinase, domain 2"/>
    <property type="match status" value="1"/>
</dbReference>
<dbReference type="InterPro" id="IPR017437">
    <property type="entry name" value="ATP-NAD_kinase_PpnK-typ_C"/>
</dbReference>
<dbReference type="NCBIfam" id="NF002306">
    <property type="entry name" value="PRK01231.1"/>
    <property type="match status" value="1"/>
</dbReference>
<dbReference type="GO" id="GO:0046872">
    <property type="term" value="F:metal ion binding"/>
    <property type="evidence" value="ECO:0007669"/>
    <property type="project" value="UniProtKB-UniRule"/>
</dbReference>
<evidence type="ECO:0000256" key="1">
    <source>
        <dbReference type="ARBA" id="ARBA00022679"/>
    </source>
</evidence>
<organism evidence="7 8">
    <name type="scientific">Chitinimonas arctica</name>
    <dbReference type="NCBI Taxonomy" id="2594795"/>
    <lineage>
        <taxon>Bacteria</taxon>
        <taxon>Pseudomonadati</taxon>
        <taxon>Pseudomonadota</taxon>
        <taxon>Betaproteobacteria</taxon>
        <taxon>Neisseriales</taxon>
        <taxon>Chitinibacteraceae</taxon>
        <taxon>Chitinimonas</taxon>
    </lineage>
</organism>
<keyword evidence="1 6" id="KW-0808">Transferase</keyword>
<dbReference type="GO" id="GO:0005737">
    <property type="term" value="C:cytoplasm"/>
    <property type="evidence" value="ECO:0007669"/>
    <property type="project" value="UniProtKB-SubCell"/>
</dbReference>